<dbReference type="Pfam" id="PF19327">
    <property type="entry name" value="Ap4A_phos_N"/>
    <property type="match status" value="1"/>
</dbReference>
<gene>
    <name evidence="4" type="ORF">B0A49_13108</name>
</gene>
<dbReference type="GO" id="GO:0003877">
    <property type="term" value="F:ATP:ADP adenylyltransferase activity"/>
    <property type="evidence" value="ECO:0007669"/>
    <property type="project" value="InterPro"/>
</dbReference>
<keyword evidence="5" id="KW-1185">Reference proteome</keyword>
<proteinExistence type="predicted"/>
<evidence type="ECO:0000313" key="5">
    <source>
        <dbReference type="Proteomes" id="UP000308768"/>
    </source>
</evidence>
<dbReference type="SUPFAM" id="SSF54197">
    <property type="entry name" value="HIT-like"/>
    <property type="match status" value="1"/>
</dbReference>
<reference evidence="4 5" key="1">
    <citation type="submission" date="2017-03" db="EMBL/GenBank/DDBJ databases">
        <title>Genomes of endolithic fungi from Antarctica.</title>
        <authorList>
            <person name="Coleine C."/>
            <person name="Masonjones S."/>
            <person name="Stajich J.E."/>
        </authorList>
    </citation>
    <scope>NUCLEOTIDE SEQUENCE [LARGE SCALE GENOMIC DNA]</scope>
    <source>
        <strain evidence="4 5">CCFEE 5187</strain>
    </source>
</reference>
<feature type="compositionally biased region" description="Basic and acidic residues" evidence="1">
    <location>
        <begin position="1"/>
        <end position="20"/>
    </location>
</feature>
<feature type="domain" description="Ap4A phosphorylase 1/2 N-terminal" evidence="3">
    <location>
        <begin position="156"/>
        <end position="291"/>
    </location>
</feature>
<feature type="compositionally biased region" description="Polar residues" evidence="1">
    <location>
        <begin position="22"/>
        <end position="44"/>
    </location>
</feature>
<dbReference type="EMBL" id="NAJN01002500">
    <property type="protein sequence ID" value="TKA51881.1"/>
    <property type="molecule type" value="Genomic_DNA"/>
</dbReference>
<feature type="non-terminal residue" evidence="4">
    <location>
        <position position="448"/>
    </location>
</feature>
<organism evidence="4 5">
    <name type="scientific">Cryomyces minteri</name>
    <dbReference type="NCBI Taxonomy" id="331657"/>
    <lineage>
        <taxon>Eukaryota</taxon>
        <taxon>Fungi</taxon>
        <taxon>Dikarya</taxon>
        <taxon>Ascomycota</taxon>
        <taxon>Pezizomycotina</taxon>
        <taxon>Dothideomycetes</taxon>
        <taxon>Dothideomycetes incertae sedis</taxon>
        <taxon>Cryomyces</taxon>
    </lineage>
</organism>
<dbReference type="InterPro" id="IPR009163">
    <property type="entry name" value="Ap4A_phos1/2"/>
</dbReference>
<dbReference type="InterPro" id="IPR019200">
    <property type="entry name" value="ATP_adenylylTrfase_C"/>
</dbReference>
<dbReference type="PANTHER" id="PTHR38420">
    <property type="entry name" value="AP-4-A PHOSPHORYLASE II"/>
    <property type="match status" value="1"/>
</dbReference>
<dbReference type="AlphaFoldDB" id="A0A4U0VQS5"/>
<dbReference type="STRING" id="331657.A0A4U0VQS5"/>
<feature type="domain" description="ATP adenylyltransferase C-terminal" evidence="2">
    <location>
        <begin position="320"/>
        <end position="447"/>
    </location>
</feature>
<dbReference type="Pfam" id="PF09830">
    <property type="entry name" value="ATP_transf"/>
    <property type="match status" value="1"/>
</dbReference>
<sequence length="448" mass="50085">MAEGRRCSESSTGERDHKVEMPTTSSPRCSQNGHATKNDANSSVRCSHGYESLVRWRREGKSYKKIKELGGFTEAESTLRGKFRTLTKSKKERPRRPEWTQRDIHLLNEAVAVLTGHPSSLRCTGKSSKVPWKKIAEYIAERGGYRFGNATCKKKWFQLRYCPALAKKPQRESAKPSKVPVKKPDPFDNPPEDLLIGEIPNKQPTHVLVLNKYPVIPQHFILATKINKQQTHLLEQDDLEATYACLMAWESEHGAGQEKRLFAFFNSEEHSGASQEHRHIQFLPVEQMAKQNHNWEPLIDGVLKSGVPAKSGSEELRALPKVPFTHFAAPIPVSPKPSHLFKLYTDLYEAAASAVRSYIGSHPGDLELHSEEGGAAPISYNLALTTAGMMICPRKKEGDLLRRDDGEEVGSVALNGTILAGTLVVKDEGEWELLKNDNGKLNELLRAV</sequence>
<feature type="region of interest" description="Disordered" evidence="1">
    <location>
        <begin position="1"/>
        <end position="44"/>
    </location>
</feature>
<evidence type="ECO:0000313" key="4">
    <source>
        <dbReference type="EMBL" id="TKA51881.1"/>
    </source>
</evidence>
<dbReference type="GO" id="GO:0005524">
    <property type="term" value="F:ATP binding"/>
    <property type="evidence" value="ECO:0007669"/>
    <property type="project" value="InterPro"/>
</dbReference>
<dbReference type="InterPro" id="IPR045759">
    <property type="entry name" value="Ap4A_phos1/2_N"/>
</dbReference>
<dbReference type="Gene3D" id="3.30.428.70">
    <property type="match status" value="1"/>
</dbReference>
<name>A0A4U0VQS5_9PEZI</name>
<dbReference type="OrthoDB" id="10267950at2759"/>
<evidence type="ECO:0000259" key="3">
    <source>
        <dbReference type="Pfam" id="PF19327"/>
    </source>
</evidence>
<dbReference type="GO" id="GO:0009117">
    <property type="term" value="P:nucleotide metabolic process"/>
    <property type="evidence" value="ECO:0007669"/>
    <property type="project" value="InterPro"/>
</dbReference>
<comment type="caution">
    <text evidence="4">The sequence shown here is derived from an EMBL/GenBank/DDBJ whole genome shotgun (WGS) entry which is preliminary data.</text>
</comment>
<dbReference type="PANTHER" id="PTHR38420:SF3">
    <property type="entry name" value="5',5'''-P-1,P-4-TETRAPHOSPHATE PHOSPHORYLASE 2"/>
    <property type="match status" value="1"/>
</dbReference>
<accession>A0A4U0VQS5</accession>
<dbReference type="Proteomes" id="UP000308768">
    <property type="component" value="Unassembled WGS sequence"/>
</dbReference>
<protein>
    <submittedName>
        <fullName evidence="4">Uncharacterized protein</fullName>
    </submittedName>
</protein>
<dbReference type="InterPro" id="IPR036265">
    <property type="entry name" value="HIT-like_sf"/>
</dbReference>
<evidence type="ECO:0000259" key="2">
    <source>
        <dbReference type="Pfam" id="PF09830"/>
    </source>
</evidence>
<evidence type="ECO:0000256" key="1">
    <source>
        <dbReference type="SAM" id="MobiDB-lite"/>
    </source>
</evidence>
<dbReference type="InterPro" id="IPR043171">
    <property type="entry name" value="Ap4A_phos1/2-like"/>
</dbReference>